<comment type="caution">
    <text evidence="1">The sequence shown here is derived from an EMBL/GenBank/DDBJ whole genome shotgun (WGS) entry which is preliminary data.</text>
</comment>
<evidence type="ECO:0000313" key="2">
    <source>
        <dbReference type="Proteomes" id="UP001580407"/>
    </source>
</evidence>
<evidence type="ECO:0000313" key="1">
    <source>
        <dbReference type="EMBL" id="MFB5681088.1"/>
    </source>
</evidence>
<reference evidence="1 2" key="1">
    <citation type="submission" date="2024-09" db="EMBL/GenBank/DDBJ databases">
        <authorList>
            <person name="Ruan L."/>
        </authorList>
    </citation>
    <scope>NUCLEOTIDE SEQUENCE [LARGE SCALE GENOMIC DNA]</scope>
    <source>
        <strain evidence="1 2">D33</strain>
    </source>
</reference>
<dbReference type="Proteomes" id="UP001580407">
    <property type="component" value="Unassembled WGS sequence"/>
</dbReference>
<accession>A0ABV5B5X5</accession>
<dbReference type="Pfam" id="PF13975">
    <property type="entry name" value="gag-asp_proteas"/>
    <property type="match status" value="1"/>
</dbReference>
<sequence length="131" mass="14019">MTLNIVPKDGLLFTSIEIVFRGKSMVIDNVVIDTGAAETIISPDAVEEIGISAELDDYIHSSYGIGGSLHRFYSKSIDQVNLGAVSLSNVKLDFGIIDPQGHINGLLGLDLLIKLNAVIDLKHLTLSLDAS</sequence>
<protein>
    <submittedName>
        <fullName evidence="1">Retroviral-like aspartic protease family protein</fullName>
    </submittedName>
</protein>
<name>A0ABV5B5X5_9BACL</name>
<proteinExistence type="predicted"/>
<dbReference type="RefSeq" id="WP_375524878.1">
    <property type="nucleotide sequence ID" value="NZ_JBHILM010000008.1"/>
</dbReference>
<dbReference type="InterPro" id="IPR021109">
    <property type="entry name" value="Peptidase_aspartic_dom_sf"/>
</dbReference>
<dbReference type="SUPFAM" id="SSF50630">
    <property type="entry name" value="Acid proteases"/>
    <property type="match status" value="1"/>
</dbReference>
<dbReference type="Gene3D" id="2.40.70.10">
    <property type="entry name" value="Acid Proteases"/>
    <property type="match status" value="1"/>
</dbReference>
<dbReference type="EMBL" id="JBHILM010000008">
    <property type="protein sequence ID" value="MFB5681088.1"/>
    <property type="molecule type" value="Genomic_DNA"/>
</dbReference>
<organism evidence="1 2">
    <name type="scientific">Paenibacillus terreus</name>
    <dbReference type="NCBI Taxonomy" id="1387834"/>
    <lineage>
        <taxon>Bacteria</taxon>
        <taxon>Bacillati</taxon>
        <taxon>Bacillota</taxon>
        <taxon>Bacilli</taxon>
        <taxon>Bacillales</taxon>
        <taxon>Paenibacillaceae</taxon>
        <taxon>Paenibacillus</taxon>
    </lineage>
</organism>
<keyword evidence="2" id="KW-1185">Reference proteome</keyword>
<gene>
    <name evidence="1" type="ORF">ACE3NQ_09215</name>
</gene>